<dbReference type="EMBL" id="BSOG01000001">
    <property type="protein sequence ID" value="GLR11787.1"/>
    <property type="molecule type" value="Genomic_DNA"/>
</dbReference>
<sequence>MLVGAALIYGGAASHLKGLPRAVAVEDMQVSTPIPVQLLLAGGDRFLAANIAVFRALMLRTDRAQEAAIPVLAKVQRDAAWLNPGHADNYYTAAAILAWQGQTNSAKYVLVRAIPARPGDLMPSYFHAFNLFHFAKQPREGAQVLLAAAARSSNEEEQLSLRDLAARWLNREPDARAAILLIKKMAEQSRHVGFKRYLEARAARMEGLEQLRDAHARFIAAFGRQPASLDELVKRKMIARIPQDPLKLGYALSPNGEPIYQRRIPAAQ</sequence>
<evidence type="ECO:0000313" key="1">
    <source>
        <dbReference type="EMBL" id="GLR11787.1"/>
    </source>
</evidence>
<gene>
    <name evidence="1" type="ORF">GCM10007907_05770</name>
</gene>
<dbReference type="Proteomes" id="UP001156706">
    <property type="component" value="Unassembled WGS sequence"/>
</dbReference>
<keyword evidence="2" id="KW-1185">Reference proteome</keyword>
<comment type="caution">
    <text evidence="1">The sequence shown here is derived from an EMBL/GenBank/DDBJ whole genome shotgun (WGS) entry which is preliminary data.</text>
</comment>
<evidence type="ECO:0000313" key="2">
    <source>
        <dbReference type="Proteomes" id="UP001156706"/>
    </source>
</evidence>
<protein>
    <submittedName>
        <fullName evidence="1">Uncharacterized protein</fullName>
    </submittedName>
</protein>
<reference evidence="2" key="1">
    <citation type="journal article" date="2019" name="Int. J. Syst. Evol. Microbiol.">
        <title>The Global Catalogue of Microorganisms (GCM) 10K type strain sequencing project: providing services to taxonomists for standard genome sequencing and annotation.</title>
        <authorList>
            <consortium name="The Broad Institute Genomics Platform"/>
            <consortium name="The Broad Institute Genome Sequencing Center for Infectious Disease"/>
            <person name="Wu L."/>
            <person name="Ma J."/>
        </authorList>
    </citation>
    <scope>NUCLEOTIDE SEQUENCE [LARGE SCALE GENOMIC DNA]</scope>
    <source>
        <strain evidence="2">NBRC 110044</strain>
    </source>
</reference>
<organism evidence="1 2">
    <name type="scientific">Chitinimonas prasina</name>
    <dbReference type="NCBI Taxonomy" id="1434937"/>
    <lineage>
        <taxon>Bacteria</taxon>
        <taxon>Pseudomonadati</taxon>
        <taxon>Pseudomonadota</taxon>
        <taxon>Betaproteobacteria</taxon>
        <taxon>Neisseriales</taxon>
        <taxon>Chitinibacteraceae</taxon>
        <taxon>Chitinimonas</taxon>
    </lineage>
</organism>
<dbReference type="RefSeq" id="WP_284194929.1">
    <property type="nucleotide sequence ID" value="NZ_BSOG01000001.1"/>
</dbReference>
<proteinExistence type="predicted"/>
<accession>A0ABQ5YDX7</accession>
<name>A0ABQ5YDX7_9NEIS</name>